<keyword evidence="2" id="KW-1185">Reference proteome</keyword>
<comment type="caution">
    <text evidence="1">The sequence shown here is derived from an EMBL/GenBank/DDBJ whole genome shotgun (WGS) entry which is preliminary data.</text>
</comment>
<sequence length="145" mass="16170">MASMPYRSTGAPLQLPVRFPLDIILCRLRLEEAKGCGQLHGGSTEELPYIRQAFCNRDRRQLCIGSDLPVWKKEVDRSRRRKILSVDCMYVLQEGTDGTCTDSTPHASSWDLKDASCRIVSNNLDLQSLASSTIIASPCMHGLND</sequence>
<evidence type="ECO:0000313" key="1">
    <source>
        <dbReference type="EMBL" id="TVU40902.1"/>
    </source>
</evidence>
<reference evidence="1 2" key="1">
    <citation type="journal article" date="2019" name="Sci. Rep.">
        <title>A high-quality genome of Eragrostis curvula grass provides insights into Poaceae evolution and supports new strategies to enhance forage quality.</title>
        <authorList>
            <person name="Carballo J."/>
            <person name="Santos B.A.C.M."/>
            <person name="Zappacosta D."/>
            <person name="Garbus I."/>
            <person name="Selva J.P."/>
            <person name="Gallo C.A."/>
            <person name="Diaz A."/>
            <person name="Albertini E."/>
            <person name="Caccamo M."/>
            <person name="Echenique V."/>
        </authorList>
    </citation>
    <scope>NUCLEOTIDE SEQUENCE [LARGE SCALE GENOMIC DNA]</scope>
    <source>
        <strain evidence="2">cv. Victoria</strain>
        <tissue evidence="1">Leaf</tissue>
    </source>
</reference>
<accession>A0A5J9VWV4</accession>
<dbReference type="EMBL" id="RWGY01000007">
    <property type="protein sequence ID" value="TVU40902.1"/>
    <property type="molecule type" value="Genomic_DNA"/>
</dbReference>
<gene>
    <name evidence="1" type="ORF">EJB05_14385</name>
</gene>
<dbReference type="Proteomes" id="UP000324897">
    <property type="component" value="Chromosome 4"/>
</dbReference>
<feature type="non-terminal residue" evidence="1">
    <location>
        <position position="1"/>
    </location>
</feature>
<name>A0A5J9VWV4_9POAL</name>
<protein>
    <submittedName>
        <fullName evidence="1">Uncharacterized protein</fullName>
    </submittedName>
</protein>
<evidence type="ECO:0000313" key="2">
    <source>
        <dbReference type="Proteomes" id="UP000324897"/>
    </source>
</evidence>
<proteinExistence type="predicted"/>
<dbReference type="AlphaFoldDB" id="A0A5J9VWV4"/>
<dbReference type="Gramene" id="TVU40902">
    <property type="protein sequence ID" value="TVU40902"/>
    <property type="gene ID" value="EJB05_14385"/>
</dbReference>
<organism evidence="1 2">
    <name type="scientific">Eragrostis curvula</name>
    <name type="common">weeping love grass</name>
    <dbReference type="NCBI Taxonomy" id="38414"/>
    <lineage>
        <taxon>Eukaryota</taxon>
        <taxon>Viridiplantae</taxon>
        <taxon>Streptophyta</taxon>
        <taxon>Embryophyta</taxon>
        <taxon>Tracheophyta</taxon>
        <taxon>Spermatophyta</taxon>
        <taxon>Magnoliopsida</taxon>
        <taxon>Liliopsida</taxon>
        <taxon>Poales</taxon>
        <taxon>Poaceae</taxon>
        <taxon>PACMAD clade</taxon>
        <taxon>Chloridoideae</taxon>
        <taxon>Eragrostideae</taxon>
        <taxon>Eragrostidinae</taxon>
        <taxon>Eragrostis</taxon>
    </lineage>
</organism>